<dbReference type="EMBL" id="PXOH01000037">
    <property type="protein sequence ID" value="PSF32489.1"/>
    <property type="molecule type" value="Genomic_DNA"/>
</dbReference>
<evidence type="ECO:0000313" key="2">
    <source>
        <dbReference type="Proteomes" id="UP000239001"/>
    </source>
</evidence>
<proteinExistence type="predicted"/>
<sequence length="85" mass="9961">MGKYEKLRQKILSGTSDANIDFSELRQLLLRFGFEERIKGDHYIFSQKNVEEIINLQPKGAKAKSYQVKQVRSLIIKYQLVNQDD</sequence>
<keyword evidence="2" id="KW-1185">Reference proteome</keyword>
<reference evidence="1 2" key="1">
    <citation type="submission" date="2018-03" db="EMBL/GenBank/DDBJ databases">
        <title>The ancient ancestry and fast evolution of plastids.</title>
        <authorList>
            <person name="Moore K.R."/>
            <person name="Magnabosco C."/>
            <person name="Momper L."/>
            <person name="Gold D.A."/>
            <person name="Bosak T."/>
            <person name="Fournier G.P."/>
        </authorList>
    </citation>
    <scope>NUCLEOTIDE SEQUENCE [LARGE SCALE GENOMIC DNA]</scope>
    <source>
        <strain evidence="1 2">CCALA 016</strain>
    </source>
</reference>
<gene>
    <name evidence="1" type="ORF">C7H19_21590</name>
</gene>
<reference evidence="1 2" key="2">
    <citation type="submission" date="2018-03" db="EMBL/GenBank/DDBJ databases">
        <authorList>
            <person name="Keele B.F."/>
        </authorList>
    </citation>
    <scope>NUCLEOTIDE SEQUENCE [LARGE SCALE GENOMIC DNA]</scope>
    <source>
        <strain evidence="1 2">CCALA 016</strain>
    </source>
</reference>
<name>A0A2T1LS98_9CHRO</name>
<dbReference type="RefSeq" id="WP_106458986.1">
    <property type="nucleotide sequence ID" value="NZ_PXOH01000037.1"/>
</dbReference>
<dbReference type="OrthoDB" id="129814at2"/>
<dbReference type="AlphaFoldDB" id="A0A2T1LS98"/>
<dbReference type="Proteomes" id="UP000239001">
    <property type="component" value="Unassembled WGS sequence"/>
</dbReference>
<comment type="caution">
    <text evidence="1">The sequence shown here is derived from an EMBL/GenBank/DDBJ whole genome shotgun (WGS) entry which is preliminary data.</text>
</comment>
<accession>A0A2T1LS98</accession>
<evidence type="ECO:0000313" key="1">
    <source>
        <dbReference type="EMBL" id="PSF32489.1"/>
    </source>
</evidence>
<protein>
    <submittedName>
        <fullName evidence="1">Toxin HicA</fullName>
    </submittedName>
</protein>
<organism evidence="1 2">
    <name type="scientific">Aphanothece hegewaldii CCALA 016</name>
    <dbReference type="NCBI Taxonomy" id="2107694"/>
    <lineage>
        <taxon>Bacteria</taxon>
        <taxon>Bacillati</taxon>
        <taxon>Cyanobacteriota</taxon>
        <taxon>Cyanophyceae</taxon>
        <taxon>Oscillatoriophycideae</taxon>
        <taxon>Chroococcales</taxon>
        <taxon>Aphanothecaceae</taxon>
        <taxon>Aphanothece</taxon>
    </lineage>
</organism>